<organism evidence="1 2">
    <name type="scientific">Hymenolepis diminuta</name>
    <name type="common">Rat tapeworm</name>
    <dbReference type="NCBI Taxonomy" id="6216"/>
    <lineage>
        <taxon>Eukaryota</taxon>
        <taxon>Metazoa</taxon>
        <taxon>Spiralia</taxon>
        <taxon>Lophotrochozoa</taxon>
        <taxon>Platyhelminthes</taxon>
        <taxon>Cestoda</taxon>
        <taxon>Eucestoda</taxon>
        <taxon>Cyclophyllidea</taxon>
        <taxon>Hymenolepididae</taxon>
        <taxon>Hymenolepis</taxon>
    </lineage>
</organism>
<name>A0A564Z635_HYMDI</name>
<evidence type="ECO:0000313" key="1">
    <source>
        <dbReference type="EMBL" id="VUZ54244.1"/>
    </source>
</evidence>
<evidence type="ECO:0000313" key="2">
    <source>
        <dbReference type="Proteomes" id="UP000321570"/>
    </source>
</evidence>
<dbReference type="EMBL" id="CABIJS010000611">
    <property type="protein sequence ID" value="VUZ54244.1"/>
    <property type="molecule type" value="Genomic_DNA"/>
</dbReference>
<proteinExistence type="predicted"/>
<sequence>MEEDLMSPNKIGLHPMRLSKPRTGWMVGNFYYHVTPNSLPPNYSPDLNSFDNCMWSEVRLGGAERGGRVRGVVEKKVNKNPHNTKSSLMGAMTRAMEDMNKDPLIRA</sequence>
<gene>
    <name evidence="1" type="ORF">WMSIL1_LOCUS12348</name>
</gene>
<accession>A0A564Z635</accession>
<dbReference type="AlphaFoldDB" id="A0A564Z635"/>
<keyword evidence="2" id="KW-1185">Reference proteome</keyword>
<dbReference type="Proteomes" id="UP000321570">
    <property type="component" value="Unassembled WGS sequence"/>
</dbReference>
<protein>
    <submittedName>
        <fullName evidence="1">Uncharacterized protein</fullName>
    </submittedName>
</protein>
<reference evidence="1 2" key="1">
    <citation type="submission" date="2019-07" db="EMBL/GenBank/DDBJ databases">
        <authorList>
            <person name="Jastrzebski P J."/>
            <person name="Paukszto L."/>
            <person name="Jastrzebski P J."/>
        </authorList>
    </citation>
    <scope>NUCLEOTIDE SEQUENCE [LARGE SCALE GENOMIC DNA]</scope>
    <source>
        <strain evidence="1 2">WMS-il1</strain>
    </source>
</reference>